<dbReference type="Pfam" id="PF00532">
    <property type="entry name" value="Peripla_BP_1"/>
    <property type="match status" value="1"/>
</dbReference>
<organism evidence="5 6">
    <name type="scientific">Dorea formicigenerans</name>
    <dbReference type="NCBI Taxonomy" id="39486"/>
    <lineage>
        <taxon>Bacteria</taxon>
        <taxon>Bacillati</taxon>
        <taxon>Bacillota</taxon>
        <taxon>Clostridia</taxon>
        <taxon>Lachnospirales</taxon>
        <taxon>Lachnospiraceae</taxon>
        <taxon>Dorea</taxon>
    </lineage>
</organism>
<gene>
    <name evidence="5" type="primary">degA</name>
    <name evidence="5" type="ORF">DFSSTS7063_02549</name>
</gene>
<evidence type="ECO:0000256" key="2">
    <source>
        <dbReference type="ARBA" id="ARBA00023125"/>
    </source>
</evidence>
<evidence type="ECO:0000256" key="1">
    <source>
        <dbReference type="ARBA" id="ARBA00023015"/>
    </source>
</evidence>
<keyword evidence="2" id="KW-0238">DNA-binding</keyword>
<dbReference type="InterPro" id="IPR000843">
    <property type="entry name" value="HTH_LacI"/>
</dbReference>
<dbReference type="SMART" id="SM00354">
    <property type="entry name" value="HTH_LACI"/>
    <property type="match status" value="1"/>
</dbReference>
<dbReference type="EMBL" id="CABHNI010000047">
    <property type="protein sequence ID" value="VUX18308.1"/>
    <property type="molecule type" value="Genomic_DNA"/>
</dbReference>
<dbReference type="SUPFAM" id="SSF53822">
    <property type="entry name" value="Periplasmic binding protein-like I"/>
    <property type="match status" value="1"/>
</dbReference>
<dbReference type="PROSITE" id="PS50932">
    <property type="entry name" value="HTH_LACI_2"/>
    <property type="match status" value="1"/>
</dbReference>
<protein>
    <submittedName>
        <fullName evidence="5">HTH-type transcriptional regulator DegA</fullName>
    </submittedName>
</protein>
<keyword evidence="3" id="KW-0804">Transcription</keyword>
<evidence type="ECO:0000313" key="6">
    <source>
        <dbReference type="Proteomes" id="UP000358366"/>
    </source>
</evidence>
<accession>A0A564UFD3</accession>
<dbReference type="CDD" id="cd01392">
    <property type="entry name" value="HTH_LacI"/>
    <property type="match status" value="1"/>
</dbReference>
<dbReference type="PANTHER" id="PTHR30146:SF109">
    <property type="entry name" value="HTH-TYPE TRANSCRIPTIONAL REGULATOR GALS"/>
    <property type="match status" value="1"/>
</dbReference>
<evidence type="ECO:0000256" key="3">
    <source>
        <dbReference type="ARBA" id="ARBA00023163"/>
    </source>
</evidence>
<sequence>MFKKNILTTRMQYGIKLRKKVVRKGSIGLRTTIKDIANFTGFSVTTVSLVLNNKANRIPQSTRNAILDAAEELNYHPNQVAVGLVKKRTQTIGLIISDVSNVFFSTLAKGVEDTCRKQGRNLILCNTNDKHERDLSYIQVLADKGVDGIIFCMARDSDKKRAQESIELLEKLKISFVMIDRYVEASVCSSVIVNHRQGGYIATHYLLEQGHRKIGCVTGPDELEDSKERLLGYCKALKEYGIPYDERLVFEGNYDRESGKNAVEYFYNHGLEIDSIFAFNDMSAYGVYNGLKEYGLSVPDDISVVGYDDIFFSEILDTPLTTIRQPVYEMGVEGMKLLLNEVESTNHIKKCITFQPEIIIRESVKNVRR</sequence>
<evidence type="ECO:0000313" key="5">
    <source>
        <dbReference type="EMBL" id="VUX18308.1"/>
    </source>
</evidence>
<dbReference type="PANTHER" id="PTHR30146">
    <property type="entry name" value="LACI-RELATED TRANSCRIPTIONAL REPRESSOR"/>
    <property type="match status" value="1"/>
</dbReference>
<feature type="domain" description="HTH lacI-type" evidence="4">
    <location>
        <begin position="31"/>
        <end position="86"/>
    </location>
</feature>
<dbReference type="AlphaFoldDB" id="A0A564UFD3"/>
<evidence type="ECO:0000259" key="4">
    <source>
        <dbReference type="PROSITE" id="PS50932"/>
    </source>
</evidence>
<keyword evidence="1" id="KW-0805">Transcription regulation</keyword>
<dbReference type="GO" id="GO:0003700">
    <property type="term" value="F:DNA-binding transcription factor activity"/>
    <property type="evidence" value="ECO:0007669"/>
    <property type="project" value="TreeGrafter"/>
</dbReference>
<dbReference type="InterPro" id="IPR010982">
    <property type="entry name" value="Lambda_DNA-bd_dom_sf"/>
</dbReference>
<dbReference type="CDD" id="cd06267">
    <property type="entry name" value="PBP1_LacI_sugar_binding-like"/>
    <property type="match status" value="1"/>
</dbReference>
<dbReference type="Proteomes" id="UP000358366">
    <property type="component" value="Unassembled WGS sequence"/>
</dbReference>
<dbReference type="Gene3D" id="1.10.260.40">
    <property type="entry name" value="lambda repressor-like DNA-binding domains"/>
    <property type="match status" value="1"/>
</dbReference>
<dbReference type="Pfam" id="PF00356">
    <property type="entry name" value="LacI"/>
    <property type="match status" value="1"/>
</dbReference>
<reference evidence="5 6" key="1">
    <citation type="submission" date="2019-07" db="EMBL/GenBank/DDBJ databases">
        <authorList>
            <person name="Hibberd C M."/>
            <person name="Gehrig L. J."/>
            <person name="Chang H.-W."/>
            <person name="Venkatesh S."/>
        </authorList>
    </citation>
    <scope>NUCLEOTIDE SEQUENCE [LARGE SCALE GENOMIC DNA]</scope>
    <source>
        <strain evidence="5">Dorea_formicigenerans_SSTS_Bg7063</strain>
    </source>
</reference>
<dbReference type="InterPro" id="IPR028082">
    <property type="entry name" value="Peripla_BP_I"/>
</dbReference>
<dbReference type="GO" id="GO:0000976">
    <property type="term" value="F:transcription cis-regulatory region binding"/>
    <property type="evidence" value="ECO:0007669"/>
    <property type="project" value="TreeGrafter"/>
</dbReference>
<proteinExistence type="predicted"/>
<dbReference type="SUPFAM" id="SSF47413">
    <property type="entry name" value="lambda repressor-like DNA-binding domains"/>
    <property type="match status" value="1"/>
</dbReference>
<dbReference type="Gene3D" id="3.40.50.2300">
    <property type="match status" value="2"/>
</dbReference>
<name>A0A564UFD3_9FIRM</name>
<dbReference type="InterPro" id="IPR001761">
    <property type="entry name" value="Peripla_BP/Lac1_sug-bd_dom"/>
</dbReference>